<dbReference type="Proteomes" id="UP000887577">
    <property type="component" value="Unplaced"/>
</dbReference>
<dbReference type="WBParaSite" id="PSU_v2.g4114.t1">
    <property type="protein sequence ID" value="PSU_v2.g4114.t1"/>
    <property type="gene ID" value="PSU_v2.g4114"/>
</dbReference>
<name>A0A914YVV3_9BILA</name>
<keyword evidence="1" id="KW-1185">Reference proteome</keyword>
<sequence length="70" mass="7448">MLYEGGPNVVVEISSFMVVEVVMSIDDVVDVVIDEILDVGIDGRVVEVGKARAGSSQTNGFSSKQSVVYL</sequence>
<accession>A0A914YVV3</accession>
<dbReference type="AlphaFoldDB" id="A0A914YVV3"/>
<evidence type="ECO:0000313" key="1">
    <source>
        <dbReference type="Proteomes" id="UP000887577"/>
    </source>
</evidence>
<evidence type="ECO:0000313" key="2">
    <source>
        <dbReference type="WBParaSite" id="PSU_v2.g4114.t1"/>
    </source>
</evidence>
<organism evidence="1 2">
    <name type="scientific">Panagrolaimus superbus</name>
    <dbReference type="NCBI Taxonomy" id="310955"/>
    <lineage>
        <taxon>Eukaryota</taxon>
        <taxon>Metazoa</taxon>
        <taxon>Ecdysozoa</taxon>
        <taxon>Nematoda</taxon>
        <taxon>Chromadorea</taxon>
        <taxon>Rhabditida</taxon>
        <taxon>Tylenchina</taxon>
        <taxon>Panagrolaimomorpha</taxon>
        <taxon>Panagrolaimoidea</taxon>
        <taxon>Panagrolaimidae</taxon>
        <taxon>Panagrolaimus</taxon>
    </lineage>
</organism>
<reference evidence="2" key="1">
    <citation type="submission" date="2022-11" db="UniProtKB">
        <authorList>
            <consortium name="WormBaseParasite"/>
        </authorList>
    </citation>
    <scope>IDENTIFICATION</scope>
</reference>
<protein>
    <submittedName>
        <fullName evidence="2">Uncharacterized protein</fullName>
    </submittedName>
</protein>
<proteinExistence type="predicted"/>